<dbReference type="GO" id="GO:0000160">
    <property type="term" value="P:phosphorelay signal transduction system"/>
    <property type="evidence" value="ECO:0007669"/>
    <property type="project" value="UniProtKB-KW"/>
</dbReference>
<dbReference type="InterPro" id="IPR004358">
    <property type="entry name" value="Sig_transdc_His_kin-like_C"/>
</dbReference>
<evidence type="ECO:0000313" key="12">
    <source>
        <dbReference type="Proteomes" id="UP000247978"/>
    </source>
</evidence>
<reference evidence="11 12" key="1">
    <citation type="submission" date="2018-05" db="EMBL/GenBank/DDBJ databases">
        <title>Genomic Encyclopedia of Type Strains, Phase IV (KMG-IV): sequencing the most valuable type-strain genomes for metagenomic binning, comparative biology and taxonomic classification.</title>
        <authorList>
            <person name="Goeker M."/>
        </authorList>
    </citation>
    <scope>NUCLEOTIDE SEQUENCE [LARGE SCALE GENOMIC DNA]</scope>
    <source>
        <strain evidence="11 12">DSM 28556</strain>
    </source>
</reference>
<evidence type="ECO:0000256" key="4">
    <source>
        <dbReference type="ARBA" id="ARBA00022679"/>
    </source>
</evidence>
<comment type="caution">
    <text evidence="11">The sequence shown here is derived from an EMBL/GenBank/DDBJ whole genome shotgun (WGS) entry which is preliminary data.</text>
</comment>
<keyword evidence="3" id="KW-0597">Phosphoprotein</keyword>
<accession>A0A2V3WGE7</accession>
<dbReference type="InterPro" id="IPR003594">
    <property type="entry name" value="HATPase_dom"/>
</dbReference>
<keyword evidence="8" id="KW-0902">Two-component regulatory system</keyword>
<dbReference type="GO" id="GO:0005524">
    <property type="term" value="F:ATP binding"/>
    <property type="evidence" value="ECO:0007669"/>
    <property type="project" value="UniProtKB-KW"/>
</dbReference>
<dbReference type="SMART" id="SM00387">
    <property type="entry name" value="HATPase_c"/>
    <property type="match status" value="1"/>
</dbReference>
<keyword evidence="5" id="KW-0547">Nucleotide-binding</keyword>
<comment type="catalytic activity">
    <reaction evidence="1">
        <text>ATP + protein L-histidine = ADP + protein N-phospho-L-histidine.</text>
        <dbReference type="EC" id="2.7.13.3"/>
    </reaction>
</comment>
<gene>
    <name evidence="11" type="ORF">DFR56_10457</name>
</gene>
<evidence type="ECO:0000256" key="7">
    <source>
        <dbReference type="ARBA" id="ARBA00022840"/>
    </source>
</evidence>
<evidence type="ECO:0000256" key="9">
    <source>
        <dbReference type="SAM" id="Phobius"/>
    </source>
</evidence>
<dbReference type="PANTHER" id="PTHR44936:SF9">
    <property type="entry name" value="SENSOR PROTEIN CREC"/>
    <property type="match status" value="1"/>
</dbReference>
<dbReference type="RefSeq" id="WP_110394739.1">
    <property type="nucleotide sequence ID" value="NZ_JADIJL010000007.1"/>
</dbReference>
<dbReference type="Proteomes" id="UP000247978">
    <property type="component" value="Unassembled WGS sequence"/>
</dbReference>
<dbReference type="SUPFAM" id="SSF55874">
    <property type="entry name" value="ATPase domain of HSP90 chaperone/DNA topoisomerase II/histidine kinase"/>
    <property type="match status" value="1"/>
</dbReference>
<keyword evidence="4" id="KW-0808">Transferase</keyword>
<feature type="transmembrane region" description="Helical" evidence="9">
    <location>
        <begin position="150"/>
        <end position="171"/>
    </location>
</feature>
<evidence type="ECO:0000256" key="3">
    <source>
        <dbReference type="ARBA" id="ARBA00022553"/>
    </source>
</evidence>
<feature type="domain" description="Histidine kinase" evidence="10">
    <location>
        <begin position="202"/>
        <end position="416"/>
    </location>
</feature>
<evidence type="ECO:0000256" key="6">
    <source>
        <dbReference type="ARBA" id="ARBA00022777"/>
    </source>
</evidence>
<evidence type="ECO:0000256" key="8">
    <source>
        <dbReference type="ARBA" id="ARBA00023012"/>
    </source>
</evidence>
<keyword evidence="9" id="KW-0812">Transmembrane</keyword>
<dbReference type="Gene3D" id="3.30.565.10">
    <property type="entry name" value="Histidine kinase-like ATPase, C-terminal domain"/>
    <property type="match status" value="1"/>
</dbReference>
<proteinExistence type="predicted"/>
<dbReference type="EMBL" id="QJJQ01000004">
    <property type="protein sequence ID" value="PXW87909.1"/>
    <property type="molecule type" value="Genomic_DNA"/>
</dbReference>
<sequence length="422" mass="48371">MWRYISLQIAFIAFATALAGELSIAPFGWEFRFGLGSSMFLFLLLLYRQVPYIKTGIITGVVVVMFRTLLNMIPSLEISEFISTLMIHLPAGAYYIAFAFGMSKISEKMFQKNLTYFGAIVVCIDVGANVVEIFIRYLLTNNIPIFSTDIFLTVVVAIIRVYFLIGLYANIRLSRLKELHKEQESRLDQMLTFGSNLYNENFYLSKMMNTIEQITASSYHLYRKLKDDRSDYDTQALEIAQQVHEIKKDTQRIRAGLNELYDSKTVREMDLTSILRHVIRGNSSYSEWLKKDITIKKEQLTKFKTSHYYPIISILNNLTANAVEAIDQKGTITIKVVEEDHFIYFTVRDNGKGIKEKDIPLIFEPGFTTKYSDMGTAATGIGLSHVKNICNFFSGEITIDINQEETLITIMLPTHLVKKEEL</sequence>
<dbReference type="AlphaFoldDB" id="A0A2V3WGE7"/>
<feature type="transmembrane region" description="Helical" evidence="9">
    <location>
        <begin position="52"/>
        <end position="70"/>
    </location>
</feature>
<keyword evidence="6 11" id="KW-0418">Kinase</keyword>
<feature type="transmembrane region" description="Helical" evidence="9">
    <location>
        <begin position="82"/>
        <end position="102"/>
    </location>
</feature>
<evidence type="ECO:0000256" key="1">
    <source>
        <dbReference type="ARBA" id="ARBA00000085"/>
    </source>
</evidence>
<dbReference type="InterPro" id="IPR036890">
    <property type="entry name" value="HATPase_C_sf"/>
</dbReference>
<dbReference type="GO" id="GO:0004673">
    <property type="term" value="F:protein histidine kinase activity"/>
    <property type="evidence" value="ECO:0007669"/>
    <property type="project" value="UniProtKB-EC"/>
</dbReference>
<dbReference type="EC" id="2.7.13.3" evidence="2"/>
<name>A0A2V3WGE7_9BACI</name>
<evidence type="ECO:0000313" key="11">
    <source>
        <dbReference type="EMBL" id="PXW87909.1"/>
    </source>
</evidence>
<keyword evidence="7" id="KW-0067">ATP-binding</keyword>
<evidence type="ECO:0000256" key="2">
    <source>
        <dbReference type="ARBA" id="ARBA00012438"/>
    </source>
</evidence>
<organism evidence="11 12">
    <name type="scientific">Pseudogracilibacillus auburnensis</name>
    <dbReference type="NCBI Taxonomy" id="1494959"/>
    <lineage>
        <taxon>Bacteria</taxon>
        <taxon>Bacillati</taxon>
        <taxon>Bacillota</taxon>
        <taxon>Bacilli</taxon>
        <taxon>Bacillales</taxon>
        <taxon>Bacillaceae</taxon>
        <taxon>Pseudogracilibacillus</taxon>
    </lineage>
</organism>
<dbReference type="PANTHER" id="PTHR44936">
    <property type="entry name" value="SENSOR PROTEIN CREC"/>
    <property type="match status" value="1"/>
</dbReference>
<keyword evidence="12" id="KW-1185">Reference proteome</keyword>
<keyword evidence="9" id="KW-1133">Transmembrane helix</keyword>
<dbReference type="CDD" id="cd00075">
    <property type="entry name" value="HATPase"/>
    <property type="match status" value="1"/>
</dbReference>
<dbReference type="PRINTS" id="PR00344">
    <property type="entry name" value="BCTRLSENSOR"/>
</dbReference>
<protein>
    <recommendedName>
        <fullName evidence="2">histidine kinase</fullName>
        <ecNumber evidence="2">2.7.13.3</ecNumber>
    </recommendedName>
</protein>
<dbReference type="InterPro" id="IPR005467">
    <property type="entry name" value="His_kinase_dom"/>
</dbReference>
<feature type="transmembrane region" description="Helical" evidence="9">
    <location>
        <begin position="114"/>
        <end position="138"/>
    </location>
</feature>
<dbReference type="OrthoDB" id="1674512at2"/>
<dbReference type="Pfam" id="PF02518">
    <property type="entry name" value="HATPase_c"/>
    <property type="match status" value="1"/>
</dbReference>
<dbReference type="PROSITE" id="PS50109">
    <property type="entry name" value="HIS_KIN"/>
    <property type="match status" value="1"/>
</dbReference>
<dbReference type="InterPro" id="IPR050980">
    <property type="entry name" value="2C_sensor_his_kinase"/>
</dbReference>
<evidence type="ECO:0000259" key="10">
    <source>
        <dbReference type="PROSITE" id="PS50109"/>
    </source>
</evidence>
<keyword evidence="9" id="KW-0472">Membrane</keyword>
<evidence type="ECO:0000256" key="5">
    <source>
        <dbReference type="ARBA" id="ARBA00022741"/>
    </source>
</evidence>